<dbReference type="GO" id="GO:0003677">
    <property type="term" value="F:DNA binding"/>
    <property type="evidence" value="ECO:0007669"/>
    <property type="project" value="UniProtKB-KW"/>
</dbReference>
<feature type="domain" description="TF-B3" evidence="6">
    <location>
        <begin position="247"/>
        <end position="341"/>
    </location>
</feature>
<evidence type="ECO:0000256" key="3">
    <source>
        <dbReference type="ARBA" id="ARBA00023125"/>
    </source>
</evidence>
<evidence type="ECO:0000313" key="8">
    <source>
        <dbReference type="Proteomes" id="UP000004994"/>
    </source>
</evidence>
<dbReference type="InterPro" id="IPR050655">
    <property type="entry name" value="Plant_B3_domain"/>
</dbReference>
<dbReference type="InterPro" id="IPR015300">
    <property type="entry name" value="DNA-bd_pseudobarrel_sf"/>
</dbReference>
<dbReference type="InterPro" id="IPR003340">
    <property type="entry name" value="B3_DNA-bd"/>
</dbReference>
<dbReference type="GO" id="GO:0005634">
    <property type="term" value="C:nucleus"/>
    <property type="evidence" value="ECO:0007669"/>
    <property type="project" value="UniProtKB-SubCell"/>
</dbReference>
<reference evidence="7" key="1">
    <citation type="journal article" date="2012" name="Nature">
        <title>The tomato genome sequence provides insights into fleshy fruit evolution.</title>
        <authorList>
            <consortium name="Tomato Genome Consortium"/>
        </authorList>
    </citation>
    <scope>NUCLEOTIDE SEQUENCE [LARGE SCALE GENOMIC DNA]</scope>
    <source>
        <strain evidence="7">cv. Heinz 1706</strain>
    </source>
</reference>
<evidence type="ECO:0000256" key="5">
    <source>
        <dbReference type="ARBA" id="ARBA00023242"/>
    </source>
</evidence>
<dbReference type="SMART" id="SM01019">
    <property type="entry name" value="B3"/>
    <property type="match status" value="2"/>
</dbReference>
<dbReference type="CDD" id="cd10017">
    <property type="entry name" value="B3_DNA"/>
    <property type="match status" value="2"/>
</dbReference>
<evidence type="ECO:0000259" key="6">
    <source>
        <dbReference type="PROSITE" id="PS50863"/>
    </source>
</evidence>
<evidence type="ECO:0000256" key="1">
    <source>
        <dbReference type="ARBA" id="ARBA00004123"/>
    </source>
</evidence>
<comment type="subcellular location">
    <subcellularLocation>
        <location evidence="1">Nucleus</location>
    </subcellularLocation>
</comment>
<dbReference type="InParanoid" id="A0A3Q7FGM0"/>
<organism evidence="7">
    <name type="scientific">Solanum lycopersicum</name>
    <name type="common">Tomato</name>
    <name type="synonym">Lycopersicon esculentum</name>
    <dbReference type="NCBI Taxonomy" id="4081"/>
    <lineage>
        <taxon>Eukaryota</taxon>
        <taxon>Viridiplantae</taxon>
        <taxon>Streptophyta</taxon>
        <taxon>Embryophyta</taxon>
        <taxon>Tracheophyta</taxon>
        <taxon>Spermatophyta</taxon>
        <taxon>Magnoliopsida</taxon>
        <taxon>eudicotyledons</taxon>
        <taxon>Gunneridae</taxon>
        <taxon>Pentapetalae</taxon>
        <taxon>asterids</taxon>
        <taxon>lamiids</taxon>
        <taxon>Solanales</taxon>
        <taxon>Solanaceae</taxon>
        <taxon>Solanoideae</taxon>
        <taxon>Solaneae</taxon>
        <taxon>Solanum</taxon>
        <taxon>Solanum subgen. Lycopersicon</taxon>
    </lineage>
</organism>
<reference evidence="7" key="2">
    <citation type="submission" date="2019-01" db="UniProtKB">
        <authorList>
            <consortium name="EnsemblPlants"/>
        </authorList>
    </citation>
    <scope>IDENTIFICATION</scope>
    <source>
        <strain evidence="7">cv. Heinz 1706</strain>
    </source>
</reference>
<dbReference type="STRING" id="4081.A0A3Q7FGM0"/>
<dbReference type="SUPFAM" id="SSF101936">
    <property type="entry name" value="DNA-binding pseudobarrel domain"/>
    <property type="match status" value="2"/>
</dbReference>
<dbReference type="OMA" id="SHATRMA"/>
<dbReference type="PROSITE" id="PS50863">
    <property type="entry name" value="B3"/>
    <property type="match status" value="2"/>
</dbReference>
<evidence type="ECO:0000313" key="7">
    <source>
        <dbReference type="EnsemblPlants" id="Solyc03g044110.2.1"/>
    </source>
</evidence>
<feature type="domain" description="TF-B3" evidence="6">
    <location>
        <begin position="42"/>
        <end position="135"/>
    </location>
</feature>
<dbReference type="Gramene" id="Solyc03g044110.2.1">
    <property type="protein sequence ID" value="Solyc03g044110.2.1"/>
    <property type="gene ID" value="Solyc03g044110.2"/>
</dbReference>
<sequence>MVLVNQTPIYSKQVLQQFPILPSIMANEFHGSSLRSSSPNNPKFIQIITSLDELHCLRIPVVFAQRHCENMLNPVFLEAPHGKPWEVEVENSQGQIWLAKGWSEFCDYYSIRVKSILIFTYNPRCHFVVAIYDQSKTEIEYPIDQDIESDEQEEDVLVAQANANVIDEDILILQSNANVIEEDIPILQSNANVIEDEEEDIPVNSPQTNANVIDQHKEVGEANSISEKVGPNNYSSRYSLVDLTGDNPFFEMVIKKSHATRMAIPLRFAQQTDIINMKNMRLVNEEGVEWKVKIEYTRSTVIIKKGWTAFRKDNKIANGETCRFRLIRGPIANVLQVQKISTPLCLQ</sequence>
<keyword evidence="5" id="KW-0539">Nucleus</keyword>
<proteinExistence type="predicted"/>
<dbReference type="Pfam" id="PF02362">
    <property type="entry name" value="B3"/>
    <property type="match status" value="2"/>
</dbReference>
<dbReference type="PaxDb" id="4081-Solyc03g044110.1.1"/>
<evidence type="ECO:0000256" key="2">
    <source>
        <dbReference type="ARBA" id="ARBA00023015"/>
    </source>
</evidence>
<dbReference type="EnsemblPlants" id="Solyc03g044110.2.1">
    <property type="protein sequence ID" value="Solyc03g044110.2.1"/>
    <property type="gene ID" value="Solyc03g044110.2"/>
</dbReference>
<dbReference type="Gene3D" id="2.40.330.10">
    <property type="entry name" value="DNA-binding pseudobarrel domain"/>
    <property type="match status" value="2"/>
</dbReference>
<dbReference type="AlphaFoldDB" id="A0A3Q7FGM0"/>
<keyword evidence="8" id="KW-1185">Reference proteome</keyword>
<evidence type="ECO:0000256" key="4">
    <source>
        <dbReference type="ARBA" id="ARBA00023163"/>
    </source>
</evidence>
<dbReference type="PANTHER" id="PTHR31920:SF74">
    <property type="entry name" value="TF-B3 DOMAIN-CONTAINING PROTEIN"/>
    <property type="match status" value="1"/>
</dbReference>
<name>A0A3Q7FGM0_SOLLC</name>
<protein>
    <recommendedName>
        <fullName evidence="6">TF-B3 domain-containing protein</fullName>
    </recommendedName>
</protein>
<keyword evidence="4" id="KW-0804">Transcription</keyword>
<dbReference type="Proteomes" id="UP000004994">
    <property type="component" value="Chromosome 3"/>
</dbReference>
<keyword evidence="2" id="KW-0805">Transcription regulation</keyword>
<accession>A0A3Q7FGM0</accession>
<dbReference type="PANTHER" id="PTHR31920">
    <property type="entry name" value="B3 DOMAIN-CONTAINING"/>
    <property type="match status" value="1"/>
</dbReference>
<keyword evidence="3" id="KW-0238">DNA-binding</keyword>